<feature type="compositionally biased region" description="Polar residues" evidence="1">
    <location>
        <begin position="115"/>
        <end position="130"/>
    </location>
</feature>
<evidence type="ECO:0000313" key="2">
    <source>
        <dbReference type="EMBL" id="PIN88222.1"/>
    </source>
</evidence>
<keyword evidence="3" id="KW-1185">Reference proteome</keyword>
<reference evidence="3" key="1">
    <citation type="journal article" date="2017" name="Nat. Commun.">
        <title>The North American bullfrog draft genome provides insight into hormonal regulation of long noncoding RNA.</title>
        <authorList>
            <person name="Hammond S.A."/>
            <person name="Warren R.L."/>
            <person name="Vandervalk B.P."/>
            <person name="Kucuk E."/>
            <person name="Khan H."/>
            <person name="Gibb E.A."/>
            <person name="Pandoh P."/>
            <person name="Kirk H."/>
            <person name="Zhao Y."/>
            <person name="Jones M."/>
            <person name="Mungall A.J."/>
            <person name="Coope R."/>
            <person name="Pleasance S."/>
            <person name="Moore R.A."/>
            <person name="Holt R.A."/>
            <person name="Round J.M."/>
            <person name="Ohora S."/>
            <person name="Walle B.V."/>
            <person name="Veldhoen N."/>
            <person name="Helbing C.C."/>
            <person name="Birol I."/>
        </authorList>
    </citation>
    <scope>NUCLEOTIDE SEQUENCE [LARGE SCALE GENOMIC DNA]</scope>
</reference>
<feature type="region of interest" description="Disordered" evidence="1">
    <location>
        <begin position="40"/>
        <end position="63"/>
    </location>
</feature>
<evidence type="ECO:0000256" key="1">
    <source>
        <dbReference type="SAM" id="MobiDB-lite"/>
    </source>
</evidence>
<dbReference type="EMBL" id="KV923745">
    <property type="protein sequence ID" value="PIN88222.1"/>
    <property type="molecule type" value="Genomic_DNA"/>
</dbReference>
<name>A0A2G9NC23_AQUCT</name>
<protein>
    <submittedName>
        <fullName evidence="2">Uncharacterized protein</fullName>
    </submittedName>
</protein>
<feature type="compositionally biased region" description="Low complexity" evidence="1">
    <location>
        <begin position="40"/>
        <end position="49"/>
    </location>
</feature>
<evidence type="ECO:0000313" key="3">
    <source>
        <dbReference type="Proteomes" id="UP000228934"/>
    </source>
</evidence>
<dbReference type="Proteomes" id="UP000228934">
    <property type="component" value="Unassembled WGS sequence"/>
</dbReference>
<dbReference type="AlphaFoldDB" id="A0A2G9NC23"/>
<dbReference type="OrthoDB" id="8722817at2759"/>
<gene>
    <name evidence="2" type="ORF">AB205_0184640</name>
</gene>
<accession>A0A2G9NC23</accession>
<sequence length="242" mass="26404">MQSYNDAPMDVSKKLSVAERNCQGKGKENCVTSSACLQQNKQKQTVQNTEPHGPTKSKLPVLSKTRVPPDFQKMHQSWQSHFQRGKAVCKKSCTRPQPFNFSQRGERSRVKVPDVSNSGASLSGQPSCKSPASHKIREPLTDVVLGQNKKESSVVKGGSEVDFKADPAALASILSNIGVSAAPVGKVSLAQRVPMRASSIAHPLNSSKNTVREGIYMFVVIRHLCVSCVKNLLILFQREGHI</sequence>
<feature type="region of interest" description="Disordered" evidence="1">
    <location>
        <begin position="98"/>
        <end position="133"/>
    </location>
</feature>
<organism evidence="2 3">
    <name type="scientific">Aquarana catesbeiana</name>
    <name type="common">American bullfrog</name>
    <name type="synonym">Rana catesbeiana</name>
    <dbReference type="NCBI Taxonomy" id="8400"/>
    <lineage>
        <taxon>Eukaryota</taxon>
        <taxon>Metazoa</taxon>
        <taxon>Chordata</taxon>
        <taxon>Craniata</taxon>
        <taxon>Vertebrata</taxon>
        <taxon>Euteleostomi</taxon>
        <taxon>Amphibia</taxon>
        <taxon>Batrachia</taxon>
        <taxon>Anura</taxon>
        <taxon>Neobatrachia</taxon>
        <taxon>Ranoidea</taxon>
        <taxon>Ranidae</taxon>
        <taxon>Aquarana</taxon>
    </lineage>
</organism>
<proteinExistence type="predicted"/>